<sequence length="158" mass="17198">MSEAELVDAANRRLEALFPGLTAFVAQRRVEAAARVAAFWANVRPERRRLRAAPERPVVFDLDPLVEYAGEIGALVEWRFVHDSLDFADVAPSLRALTGRELLVVPHCEDCLRTTVDAVLAAADLRVAGADVLFIGMSAPEVVVVQHDGWLGVLRGSG</sequence>
<accession>A0ABY7H2Y5</accession>
<reference evidence="1" key="1">
    <citation type="submission" date="2022-11" db="EMBL/GenBank/DDBJ databases">
        <title>Minimal conservation of predation-associated metabolite biosynthetic gene clusters underscores biosynthetic potential of Myxococcota including descriptions for ten novel species: Archangium lansinium sp. nov., Myxococcus landrumus sp. nov., Nannocystis bai.</title>
        <authorList>
            <person name="Ahearne A."/>
            <person name="Stevens C."/>
            <person name="Dowd S."/>
        </authorList>
    </citation>
    <scope>NUCLEOTIDE SEQUENCE</scope>
    <source>
        <strain evidence="1">Fl3</strain>
    </source>
</reference>
<name>A0ABY7H2Y5_9BACT</name>
<proteinExistence type="predicted"/>
<dbReference type="Proteomes" id="UP001164459">
    <property type="component" value="Chromosome"/>
</dbReference>
<evidence type="ECO:0000313" key="2">
    <source>
        <dbReference type="Proteomes" id="UP001164459"/>
    </source>
</evidence>
<dbReference type="EMBL" id="CP114040">
    <property type="protein sequence ID" value="WAS93623.1"/>
    <property type="molecule type" value="Genomic_DNA"/>
</dbReference>
<organism evidence="1 2">
    <name type="scientific">Nannocystis punicea</name>
    <dbReference type="NCBI Taxonomy" id="2995304"/>
    <lineage>
        <taxon>Bacteria</taxon>
        <taxon>Pseudomonadati</taxon>
        <taxon>Myxococcota</taxon>
        <taxon>Polyangia</taxon>
        <taxon>Nannocystales</taxon>
        <taxon>Nannocystaceae</taxon>
        <taxon>Nannocystis</taxon>
    </lineage>
</organism>
<evidence type="ECO:0000313" key="1">
    <source>
        <dbReference type="EMBL" id="WAS93623.1"/>
    </source>
</evidence>
<keyword evidence="2" id="KW-1185">Reference proteome</keyword>
<gene>
    <name evidence="1" type="ORF">O0S08_46420</name>
</gene>
<protein>
    <submittedName>
        <fullName evidence="1">Uncharacterized protein</fullName>
    </submittedName>
</protein>
<dbReference type="RefSeq" id="WP_269035963.1">
    <property type="nucleotide sequence ID" value="NZ_CP114040.1"/>
</dbReference>